<accession>A0A345I2E7</accession>
<dbReference type="EMBL" id="CP031194">
    <property type="protein sequence ID" value="AXG83121.1"/>
    <property type="molecule type" value="Genomic_DNA"/>
</dbReference>
<organism evidence="2 3">
    <name type="scientific">Streptomyces paludis</name>
    <dbReference type="NCBI Taxonomy" id="2282738"/>
    <lineage>
        <taxon>Bacteria</taxon>
        <taxon>Bacillati</taxon>
        <taxon>Actinomycetota</taxon>
        <taxon>Actinomycetes</taxon>
        <taxon>Kitasatosporales</taxon>
        <taxon>Streptomycetaceae</taxon>
        <taxon>Streptomyces</taxon>
    </lineage>
</organism>
<reference evidence="3" key="1">
    <citation type="submission" date="2018-07" db="EMBL/GenBank/DDBJ databases">
        <authorList>
            <person name="Zhao J."/>
        </authorList>
    </citation>
    <scope>NUCLEOTIDE SEQUENCE [LARGE SCALE GENOMIC DNA]</scope>
    <source>
        <strain evidence="3">GSSD-12</strain>
    </source>
</reference>
<dbReference type="AlphaFoldDB" id="A0A345I2E7"/>
<evidence type="ECO:0000256" key="1">
    <source>
        <dbReference type="SAM" id="MobiDB-lite"/>
    </source>
</evidence>
<proteinExistence type="predicted"/>
<evidence type="ECO:0000313" key="3">
    <source>
        <dbReference type="Proteomes" id="UP000253868"/>
    </source>
</evidence>
<dbReference type="OrthoDB" id="4291258at2"/>
<name>A0A345I2E7_9ACTN</name>
<dbReference type="Proteomes" id="UP000253868">
    <property type="component" value="Chromosome"/>
</dbReference>
<sequence length="151" mass="16636">MESLRARMPAPQYRLLMDVIRMWAENGGGTVRLRMDEEERELFTRDVQREMLHIMGLIGALRPGHEDRADHVVADLGDGEHARGALTLVPPEVAADPERLRTMRDELDAKADRRKRDEAAVEGIARASGMLPEPEPGADTDSGGDGGGERA</sequence>
<feature type="compositionally biased region" description="Basic and acidic residues" evidence="1">
    <location>
        <begin position="106"/>
        <end position="119"/>
    </location>
</feature>
<keyword evidence="3" id="KW-1185">Reference proteome</keyword>
<gene>
    <name evidence="2" type="ORF">DVK44_35405</name>
</gene>
<evidence type="ECO:0000313" key="2">
    <source>
        <dbReference type="EMBL" id="AXG83121.1"/>
    </source>
</evidence>
<feature type="region of interest" description="Disordered" evidence="1">
    <location>
        <begin position="106"/>
        <end position="151"/>
    </location>
</feature>
<dbReference type="KEGG" id="spad:DVK44_35405"/>
<protein>
    <submittedName>
        <fullName evidence="2">Uncharacterized protein</fullName>
    </submittedName>
</protein>